<dbReference type="InterPro" id="IPR011642">
    <property type="entry name" value="Gate_dom"/>
</dbReference>
<evidence type="ECO:0000256" key="3">
    <source>
        <dbReference type="ARBA" id="ARBA00022448"/>
    </source>
</evidence>
<dbReference type="Pfam" id="PF07670">
    <property type="entry name" value="Gate"/>
    <property type="match status" value="2"/>
</dbReference>
<evidence type="ECO:0000256" key="7">
    <source>
        <dbReference type="ARBA" id="ARBA00022989"/>
    </source>
</evidence>
<comment type="similarity">
    <text evidence="13">Belongs to the TRAFAC class TrmE-Era-EngA-EngB-Septin-like GTPase superfamily. FeoB GTPase (TC 9.A.8) family.</text>
</comment>
<keyword evidence="5 13" id="KW-0812">Transmembrane</keyword>
<dbReference type="AlphaFoldDB" id="A0A9D1XF79"/>
<feature type="binding site" evidence="12">
    <location>
        <position position="20"/>
    </location>
    <ligand>
        <name>Mg(2+)</name>
        <dbReference type="ChEBI" id="CHEBI:18420"/>
        <label>2</label>
    </ligand>
</feature>
<feature type="transmembrane region" description="Helical" evidence="13">
    <location>
        <begin position="578"/>
        <end position="603"/>
    </location>
</feature>
<evidence type="ECO:0000259" key="14">
    <source>
        <dbReference type="PROSITE" id="PS51711"/>
    </source>
</evidence>
<dbReference type="InterPro" id="IPR006073">
    <property type="entry name" value="GTP-bd"/>
</dbReference>
<feature type="binding site" evidence="11">
    <location>
        <begin position="34"/>
        <end position="38"/>
    </location>
    <ligand>
        <name>GTP</name>
        <dbReference type="ChEBI" id="CHEBI:37565"/>
        <label>1</label>
    </ligand>
</feature>
<keyword evidence="6 11" id="KW-0547">Nucleotide-binding</keyword>
<feature type="binding site" evidence="12">
    <location>
        <position position="21"/>
    </location>
    <ligand>
        <name>Mg(2+)</name>
        <dbReference type="ChEBI" id="CHEBI:18420"/>
        <label>2</label>
    </ligand>
</feature>
<comment type="subcellular location">
    <subcellularLocation>
        <location evidence="2 13">Cell membrane</location>
        <topology evidence="2 13">Multi-pass membrane protein</topology>
    </subcellularLocation>
</comment>
<organism evidence="15 16">
    <name type="scientific">Candidatus Fusicatenibacter merdavium</name>
    <dbReference type="NCBI Taxonomy" id="2838600"/>
    <lineage>
        <taxon>Bacteria</taxon>
        <taxon>Bacillati</taxon>
        <taxon>Bacillota</taxon>
        <taxon>Clostridia</taxon>
        <taxon>Lachnospirales</taxon>
        <taxon>Lachnospiraceae</taxon>
        <taxon>Fusicatenibacter</taxon>
    </lineage>
</organism>
<evidence type="ECO:0000256" key="2">
    <source>
        <dbReference type="ARBA" id="ARBA00004651"/>
    </source>
</evidence>
<feature type="binding site" evidence="11">
    <location>
        <begin position="115"/>
        <end position="118"/>
    </location>
    <ligand>
        <name>GTP</name>
        <dbReference type="ChEBI" id="CHEBI:37565"/>
        <label>1</label>
    </ligand>
</feature>
<dbReference type="GO" id="GO:0015093">
    <property type="term" value="F:ferrous iron transmembrane transporter activity"/>
    <property type="evidence" value="ECO:0007669"/>
    <property type="project" value="UniProtKB-UniRule"/>
</dbReference>
<evidence type="ECO:0000256" key="12">
    <source>
        <dbReference type="PIRSR" id="PIRSR603373-2"/>
    </source>
</evidence>
<dbReference type="Pfam" id="PF17910">
    <property type="entry name" value="FeoB_Cyto"/>
    <property type="match status" value="1"/>
</dbReference>
<reference evidence="15" key="1">
    <citation type="journal article" date="2021" name="PeerJ">
        <title>Extensive microbial diversity within the chicken gut microbiome revealed by metagenomics and culture.</title>
        <authorList>
            <person name="Gilroy R."/>
            <person name="Ravi A."/>
            <person name="Getino M."/>
            <person name="Pursley I."/>
            <person name="Horton D.L."/>
            <person name="Alikhan N.F."/>
            <person name="Baker D."/>
            <person name="Gharbi K."/>
            <person name="Hall N."/>
            <person name="Watson M."/>
            <person name="Adriaenssens E.M."/>
            <person name="Foster-Nyarko E."/>
            <person name="Jarju S."/>
            <person name="Secka A."/>
            <person name="Antonio M."/>
            <person name="Oren A."/>
            <person name="Chaudhuri R.R."/>
            <person name="La Ragione R."/>
            <person name="Hildebrand F."/>
            <person name="Pallen M.J."/>
        </authorList>
    </citation>
    <scope>NUCLEOTIDE SEQUENCE</scope>
    <source>
        <strain evidence="15">CHK183-1962</strain>
    </source>
</reference>
<dbReference type="Proteomes" id="UP000886890">
    <property type="component" value="Unassembled WGS sequence"/>
</dbReference>
<sequence>MEKVIALAGNPNVGKSTVFNGLTGLNQHTGNWPGKTVESARGSCHRGETVFRLVDLPGCYSLLSHSQEEEVARDFICFEHPDAVLAICDATCMERNMNLVLQILETTPRVILAVNLLDEAEKKEIRVDLQKFSGELGIPVIGMAARSGQGLEQVFEAAGDLERSGGGKRGLVRYPEPVEQAIAALKPSVSTWAGELVDVRWAAVRLLTGDDTFEAEMQARGRILEGGQKEILAEEQEKLSEAGFGQERLRDAVAEAFIRKAEELCAIAVHYENRQYAQKDRRLDRLFTSRRTGFPIMFLLLLLIFWITVSGANYPSALLFDVLFWIEDQLARLAAVLKIPGWISDPLIFGVYRTLAWVVSVMLPPMAIFFPLFTLLEDFGYLPRVAFNLDRCFRKCRACGKQALTMCMGFGCNAAAVTGCRIIDSPRERMIAILTNSLVPCNGRFPTILLLISMFLAGGVSGLAGSFLSALLLAAVILLGTGMTLLASRILSGTVLQGLPSAFTLELPPYRRPQFGKVIVRSVFDRTLFVLRRAVVIAAPSGLVIWLAANVRIGDTPVFRYCTDFLDPFAGLLGMDGVILTAFILGMTANEIVLPVMLMMYLAQGNLQQISDVSVIFCLLTDHGWTWVTAVSTILFSLMHWPCGTACATIYRETRSLRWTVLAILLPTGVGAAACFLFTSLAGLLTEILKQIA</sequence>
<feature type="domain" description="FeoB-type G" evidence="14">
    <location>
        <begin position="2"/>
        <end position="164"/>
    </location>
</feature>
<keyword evidence="13" id="KW-0410">Iron transport</keyword>
<feature type="transmembrane region" description="Helical" evidence="13">
    <location>
        <begin position="292"/>
        <end position="314"/>
    </location>
</feature>
<dbReference type="InterPro" id="IPR030389">
    <property type="entry name" value="G_FEOB_dom"/>
</dbReference>
<keyword evidence="9 13" id="KW-0472">Membrane</keyword>
<dbReference type="InterPro" id="IPR050860">
    <property type="entry name" value="FeoB_GTPase"/>
</dbReference>
<evidence type="ECO:0000256" key="6">
    <source>
        <dbReference type="ARBA" id="ARBA00022741"/>
    </source>
</evidence>
<keyword evidence="8 11" id="KW-0342">GTP-binding</keyword>
<gene>
    <name evidence="15" type="primary">feoB</name>
    <name evidence="15" type="ORF">H9734_11355</name>
</gene>
<dbReference type="InterPro" id="IPR041069">
    <property type="entry name" value="FeoB_Cyto"/>
</dbReference>
<keyword evidence="12" id="KW-0460">Magnesium</keyword>
<feature type="binding site" evidence="11">
    <location>
        <begin position="55"/>
        <end position="58"/>
    </location>
    <ligand>
        <name>GTP</name>
        <dbReference type="ChEBI" id="CHEBI:37565"/>
        <label>1</label>
    </ligand>
</feature>
<feature type="transmembrane region" description="Helical" evidence="13">
    <location>
        <begin position="530"/>
        <end position="549"/>
    </location>
</feature>
<dbReference type="GO" id="GO:0005525">
    <property type="term" value="F:GTP binding"/>
    <property type="evidence" value="ECO:0007669"/>
    <property type="project" value="UniProtKB-KW"/>
</dbReference>
<feature type="transmembrane region" description="Helical" evidence="13">
    <location>
        <begin position="463"/>
        <end position="487"/>
    </location>
</feature>
<comment type="caution">
    <text evidence="15">The sequence shown here is derived from an EMBL/GenBank/DDBJ whole genome shotgun (WGS) entry which is preliminary data.</text>
</comment>
<accession>A0A9D1XF79</accession>
<dbReference type="SUPFAM" id="SSF52540">
    <property type="entry name" value="P-loop containing nucleoside triphosphate hydrolases"/>
    <property type="match status" value="1"/>
</dbReference>
<keyword evidence="12" id="KW-0479">Metal-binding</keyword>
<dbReference type="Pfam" id="PF07664">
    <property type="entry name" value="FeoB_C"/>
    <property type="match status" value="1"/>
</dbReference>
<dbReference type="PANTHER" id="PTHR43185:SF2">
    <property type="entry name" value="FERROUS IRON TRANSPORT PROTEIN B"/>
    <property type="match status" value="1"/>
</dbReference>
<name>A0A9D1XF79_9FIRM</name>
<dbReference type="PANTHER" id="PTHR43185">
    <property type="entry name" value="FERROUS IRON TRANSPORT PROTEIN B"/>
    <property type="match status" value="1"/>
</dbReference>
<evidence type="ECO:0000256" key="4">
    <source>
        <dbReference type="ARBA" id="ARBA00022475"/>
    </source>
</evidence>
<dbReference type="GO" id="GO:0046872">
    <property type="term" value="F:metal ion binding"/>
    <property type="evidence" value="ECO:0007669"/>
    <property type="project" value="UniProtKB-KW"/>
</dbReference>
<dbReference type="PROSITE" id="PS51711">
    <property type="entry name" value="G_FEOB"/>
    <property type="match status" value="1"/>
</dbReference>
<proteinExistence type="inferred from homology"/>
<reference evidence="15" key="2">
    <citation type="submission" date="2021-04" db="EMBL/GenBank/DDBJ databases">
        <authorList>
            <person name="Gilroy R."/>
        </authorList>
    </citation>
    <scope>NUCLEOTIDE SEQUENCE</scope>
    <source>
        <strain evidence="15">CHK183-1962</strain>
    </source>
</reference>
<feature type="transmembrane region" description="Helical" evidence="13">
    <location>
        <begin position="615"/>
        <end position="639"/>
    </location>
</feature>
<evidence type="ECO:0000256" key="1">
    <source>
        <dbReference type="ARBA" id="ARBA00003926"/>
    </source>
</evidence>
<evidence type="ECO:0000256" key="5">
    <source>
        <dbReference type="ARBA" id="ARBA00022692"/>
    </source>
</evidence>
<feature type="binding site" evidence="11">
    <location>
        <begin position="9"/>
        <end position="16"/>
    </location>
    <ligand>
        <name>GTP</name>
        <dbReference type="ChEBI" id="CHEBI:37565"/>
        <label>1</label>
    </ligand>
</feature>
<feature type="transmembrane region" description="Helical" evidence="13">
    <location>
        <begin position="431"/>
        <end position="457"/>
    </location>
</feature>
<evidence type="ECO:0000256" key="11">
    <source>
        <dbReference type="PIRSR" id="PIRSR603373-1"/>
    </source>
</evidence>
<dbReference type="PRINTS" id="PR00326">
    <property type="entry name" value="GTP1OBG"/>
</dbReference>
<dbReference type="CDD" id="cd01879">
    <property type="entry name" value="FeoB"/>
    <property type="match status" value="1"/>
</dbReference>
<dbReference type="InterPro" id="IPR011640">
    <property type="entry name" value="Fe2_transport_prot_B_C"/>
</dbReference>
<dbReference type="EMBL" id="DXEK01000186">
    <property type="protein sequence ID" value="HIX78169.1"/>
    <property type="molecule type" value="Genomic_DNA"/>
</dbReference>
<feature type="transmembrane region" description="Helical" evidence="13">
    <location>
        <begin position="355"/>
        <end position="376"/>
    </location>
</feature>
<evidence type="ECO:0000256" key="13">
    <source>
        <dbReference type="RuleBase" id="RU362098"/>
    </source>
</evidence>
<dbReference type="InterPro" id="IPR027417">
    <property type="entry name" value="P-loop_NTPase"/>
</dbReference>
<feature type="transmembrane region" description="Helical" evidence="13">
    <location>
        <begin position="659"/>
        <end position="685"/>
    </location>
</feature>
<dbReference type="NCBIfam" id="TIGR00437">
    <property type="entry name" value="feoB"/>
    <property type="match status" value="1"/>
</dbReference>
<keyword evidence="7 13" id="KW-1133">Transmembrane helix</keyword>
<feature type="binding site" evidence="12">
    <location>
        <position position="24"/>
    </location>
    <ligand>
        <name>Mg(2+)</name>
        <dbReference type="ChEBI" id="CHEBI:18420"/>
        <label>2</label>
    </ligand>
</feature>
<dbReference type="Gene3D" id="3.40.50.300">
    <property type="entry name" value="P-loop containing nucleotide triphosphate hydrolases"/>
    <property type="match status" value="1"/>
</dbReference>
<keyword evidence="3 13" id="KW-0813">Transport</keyword>
<evidence type="ECO:0000313" key="15">
    <source>
        <dbReference type="EMBL" id="HIX78169.1"/>
    </source>
</evidence>
<evidence type="ECO:0000256" key="9">
    <source>
        <dbReference type="ARBA" id="ARBA00023136"/>
    </source>
</evidence>
<keyword evidence="13" id="KW-0406">Ion transport</keyword>
<dbReference type="Pfam" id="PF02421">
    <property type="entry name" value="FeoB_N"/>
    <property type="match status" value="1"/>
</dbReference>
<dbReference type="GO" id="GO:0005886">
    <property type="term" value="C:plasma membrane"/>
    <property type="evidence" value="ECO:0007669"/>
    <property type="project" value="UniProtKB-SubCell"/>
</dbReference>
<protein>
    <recommendedName>
        <fullName evidence="10 13">Ferrous iron transport protein B</fullName>
    </recommendedName>
</protein>
<keyword evidence="4" id="KW-1003">Cell membrane</keyword>
<evidence type="ECO:0000256" key="10">
    <source>
        <dbReference type="NCBIfam" id="TIGR00437"/>
    </source>
</evidence>
<comment type="function">
    <text evidence="1 13">Probable transporter of a GTP-driven Fe(2+) uptake system.</text>
</comment>
<evidence type="ECO:0000313" key="16">
    <source>
        <dbReference type="Proteomes" id="UP000886890"/>
    </source>
</evidence>
<evidence type="ECO:0000256" key="8">
    <source>
        <dbReference type="ARBA" id="ARBA00023134"/>
    </source>
</evidence>
<keyword evidence="13" id="KW-0408">Iron</keyword>
<dbReference type="InterPro" id="IPR003373">
    <property type="entry name" value="Fe2_transport_prot-B"/>
</dbReference>
<feature type="binding site" evidence="12">
    <location>
        <position position="23"/>
    </location>
    <ligand>
        <name>Mg(2+)</name>
        <dbReference type="ChEBI" id="CHEBI:18420"/>
        <label>2</label>
    </ligand>
</feature>